<name>A0ABD6ATC6_9EURY</name>
<evidence type="ECO:0000313" key="5">
    <source>
        <dbReference type="Proteomes" id="UP001597187"/>
    </source>
</evidence>
<evidence type="ECO:0000256" key="1">
    <source>
        <dbReference type="ARBA" id="ARBA00022729"/>
    </source>
</evidence>
<keyword evidence="5" id="KW-1185">Reference proteome</keyword>
<gene>
    <name evidence="4" type="ORF">ACFSBT_06825</name>
</gene>
<protein>
    <submittedName>
        <fullName evidence="4">Iron transporter</fullName>
    </submittedName>
</protein>
<dbReference type="EMBL" id="JBHUDC010000003">
    <property type="protein sequence ID" value="MFD1512991.1"/>
    <property type="molecule type" value="Genomic_DNA"/>
</dbReference>
<dbReference type="Proteomes" id="UP001597187">
    <property type="component" value="Unassembled WGS sequence"/>
</dbReference>
<keyword evidence="1" id="KW-0732">Signal</keyword>
<comment type="caution">
    <text evidence="4">The sequence shown here is derived from an EMBL/GenBank/DDBJ whole genome shotgun (WGS) entry which is preliminary data.</text>
</comment>
<dbReference type="Gene3D" id="2.60.40.2480">
    <property type="entry name" value="Periplasmic metal-binding protein Tp34-type"/>
    <property type="match status" value="1"/>
</dbReference>
<dbReference type="Pfam" id="PF10634">
    <property type="entry name" value="Iron_transport"/>
    <property type="match status" value="1"/>
</dbReference>
<reference evidence="4 5" key="1">
    <citation type="journal article" date="2019" name="Int. J. Syst. Evol. Microbiol.">
        <title>The Global Catalogue of Microorganisms (GCM) 10K type strain sequencing project: providing services to taxonomists for standard genome sequencing and annotation.</title>
        <authorList>
            <consortium name="The Broad Institute Genomics Platform"/>
            <consortium name="The Broad Institute Genome Sequencing Center for Infectious Disease"/>
            <person name="Wu L."/>
            <person name="Ma J."/>
        </authorList>
    </citation>
    <scope>NUCLEOTIDE SEQUENCE [LARGE SCALE GENOMIC DNA]</scope>
    <source>
        <strain evidence="4 5">CGMCC 1.12563</strain>
    </source>
</reference>
<dbReference type="InterPro" id="IPR018470">
    <property type="entry name" value="Metal-bd_Tp34-typ"/>
</dbReference>
<sequence length="357" mass="37945">MRRRTFLAATTGALAATSGCLGGATDGSYVPPPRVADPPAGVYRPPASTGLALVGTADAGPFRLGVLYSYPTRFWEVVGEQTYLRDVTDEDSVHLMALAWDPETGVVFPEVGLTVEVTHAETGADHDAGDLVAEEAVYAMLSQGLGFHYGDNVALPGDGRYDVTVAVGGLQLRRTGAFADRFGDPASHTFEFEYSRAERDALATRRNEDAGTSGAVDPLEEPPVPTARTPTADSAWTRLGRTRADDAVVLAYLLDGEAADRFDAERYLALTTSTPYNRLVLPAMGLRVRVSDGASVAFEGLLTRTVDPSLGYHYGTAVPALPDGGDLLVEVLSPPQVARHEGYETAFLATDPVRISL</sequence>
<organism evidence="4 5">
    <name type="scientific">Halomarina rubra</name>
    <dbReference type="NCBI Taxonomy" id="2071873"/>
    <lineage>
        <taxon>Archaea</taxon>
        <taxon>Methanobacteriati</taxon>
        <taxon>Methanobacteriota</taxon>
        <taxon>Stenosarchaea group</taxon>
        <taxon>Halobacteria</taxon>
        <taxon>Halobacteriales</taxon>
        <taxon>Natronomonadaceae</taxon>
        <taxon>Halomarina</taxon>
    </lineage>
</organism>
<dbReference type="InterPro" id="IPR055774">
    <property type="entry name" value="DUF7350"/>
</dbReference>
<evidence type="ECO:0000256" key="2">
    <source>
        <dbReference type="SAM" id="MobiDB-lite"/>
    </source>
</evidence>
<feature type="region of interest" description="Disordered" evidence="2">
    <location>
        <begin position="201"/>
        <end position="232"/>
    </location>
</feature>
<dbReference type="PROSITE" id="PS51257">
    <property type="entry name" value="PROKAR_LIPOPROTEIN"/>
    <property type="match status" value="1"/>
</dbReference>
<dbReference type="RefSeq" id="WP_250872963.1">
    <property type="nucleotide sequence ID" value="NZ_JALXFV010000003.1"/>
</dbReference>
<proteinExistence type="predicted"/>
<dbReference type="Pfam" id="PF24041">
    <property type="entry name" value="DUF7350"/>
    <property type="match status" value="1"/>
</dbReference>
<feature type="domain" description="DUF7350" evidence="3">
    <location>
        <begin position="237"/>
        <end position="355"/>
    </location>
</feature>
<accession>A0ABD6ATC6</accession>
<dbReference type="AlphaFoldDB" id="A0ABD6ATC6"/>
<evidence type="ECO:0000259" key="3">
    <source>
        <dbReference type="Pfam" id="PF24041"/>
    </source>
</evidence>
<evidence type="ECO:0000313" key="4">
    <source>
        <dbReference type="EMBL" id="MFD1512991.1"/>
    </source>
</evidence>
<dbReference type="InterPro" id="IPR038482">
    <property type="entry name" value="Tp34-type_sf"/>
</dbReference>